<dbReference type="PANTHER" id="PTHR39169">
    <property type="match status" value="1"/>
</dbReference>
<comment type="caution">
    <text evidence="1">The sequence shown here is derived from an EMBL/GenBank/DDBJ whole genome shotgun (WGS) entry which is preliminary data.</text>
</comment>
<accession>A0A367WJJ1</accession>
<evidence type="ECO:0008006" key="3">
    <source>
        <dbReference type="Google" id="ProtNLM"/>
    </source>
</evidence>
<dbReference type="AlphaFoldDB" id="A0A367WJJ1"/>
<dbReference type="Pfam" id="PF08803">
    <property type="entry name" value="ydhR"/>
    <property type="match status" value="1"/>
</dbReference>
<protein>
    <recommendedName>
        <fullName evidence="3">Monooxygenase</fullName>
    </recommendedName>
</protein>
<evidence type="ECO:0000313" key="1">
    <source>
        <dbReference type="EMBL" id="RCK41409.1"/>
    </source>
</evidence>
<dbReference type="Gene3D" id="3.30.70.100">
    <property type="match status" value="2"/>
</dbReference>
<dbReference type="InterPro" id="IPR011008">
    <property type="entry name" value="Dimeric_a/b-barrel"/>
</dbReference>
<dbReference type="Proteomes" id="UP000252255">
    <property type="component" value="Unassembled WGS sequence"/>
</dbReference>
<dbReference type="InterPro" id="IPR014910">
    <property type="entry name" value="YdhR"/>
</dbReference>
<reference evidence="1 2" key="1">
    <citation type="submission" date="2014-07" db="EMBL/GenBank/DDBJ databases">
        <title>Draft genome sequence of Thalassospira profundimaris PR54-5.</title>
        <authorList>
            <person name="Lai Q."/>
            <person name="Shao Z."/>
        </authorList>
    </citation>
    <scope>NUCLEOTIDE SEQUENCE [LARGE SCALE GENOMIC DNA]</scope>
    <source>
        <strain evidence="1 2">PR54-5</strain>
    </source>
</reference>
<name>A0A367WJJ1_9PROT</name>
<dbReference type="SUPFAM" id="SSF54909">
    <property type="entry name" value="Dimeric alpha+beta barrel"/>
    <property type="match status" value="2"/>
</dbReference>
<dbReference type="PANTHER" id="PTHR39169:SF1">
    <property type="entry name" value="MONOOXYGENASE YDHR-RELATED"/>
    <property type="match status" value="1"/>
</dbReference>
<organism evidence="1 2">
    <name type="scientific">Thalassospira profundimaris</name>
    <dbReference type="NCBI Taxonomy" id="502049"/>
    <lineage>
        <taxon>Bacteria</taxon>
        <taxon>Pseudomonadati</taxon>
        <taxon>Pseudomonadota</taxon>
        <taxon>Alphaproteobacteria</taxon>
        <taxon>Rhodospirillales</taxon>
        <taxon>Thalassospiraceae</taxon>
        <taxon>Thalassospira</taxon>
    </lineage>
</organism>
<gene>
    <name evidence="1" type="ORF">TH30_22055</name>
</gene>
<sequence>MTQNAFVYTELQISAPFDQVPWQAINDKIKALPGFLNKTWLSGLGNNSAGGIYAFDTIENAQKFVTDYFPAEARSFGVAQTTRVFDAVATQEASIDMNSVHYGARLDQKPAAFVYTEVQLNVLPFDNGPWRKFNPILKQQPGLMAKTWLSGLHTGTVGGFYAFDSIENAKKFAIDYFPTETKQLNAAFYTRVFDATPTEAASIDMASPFYG</sequence>
<dbReference type="EMBL" id="JPWI01000022">
    <property type="protein sequence ID" value="RCK41409.1"/>
    <property type="molecule type" value="Genomic_DNA"/>
</dbReference>
<evidence type="ECO:0000313" key="2">
    <source>
        <dbReference type="Proteomes" id="UP000252255"/>
    </source>
</evidence>
<proteinExistence type="predicted"/>